<dbReference type="InterPro" id="IPR046700">
    <property type="entry name" value="DUF6570"/>
</dbReference>
<accession>A0ABN7VPQ8</accession>
<gene>
    <name evidence="2" type="ORF">GMARGA_LOCUS21323</name>
</gene>
<organism evidence="2 3">
    <name type="scientific">Gigaspora margarita</name>
    <dbReference type="NCBI Taxonomy" id="4874"/>
    <lineage>
        <taxon>Eukaryota</taxon>
        <taxon>Fungi</taxon>
        <taxon>Fungi incertae sedis</taxon>
        <taxon>Mucoromycota</taxon>
        <taxon>Glomeromycotina</taxon>
        <taxon>Glomeromycetes</taxon>
        <taxon>Diversisporales</taxon>
        <taxon>Gigasporaceae</taxon>
        <taxon>Gigaspora</taxon>
    </lineage>
</organism>
<evidence type="ECO:0000259" key="1">
    <source>
        <dbReference type="Pfam" id="PF20209"/>
    </source>
</evidence>
<feature type="non-terminal residue" evidence="2">
    <location>
        <position position="1"/>
    </location>
</feature>
<dbReference type="Proteomes" id="UP000789901">
    <property type="component" value="Unassembled WGS sequence"/>
</dbReference>
<protein>
    <submittedName>
        <fullName evidence="2">23660_t:CDS:1</fullName>
    </submittedName>
</protein>
<keyword evidence="3" id="KW-1185">Reference proteome</keyword>
<evidence type="ECO:0000313" key="3">
    <source>
        <dbReference type="Proteomes" id="UP000789901"/>
    </source>
</evidence>
<dbReference type="EMBL" id="CAJVQB010019593">
    <property type="protein sequence ID" value="CAG8791697.1"/>
    <property type="molecule type" value="Genomic_DNA"/>
</dbReference>
<proteinExistence type="predicted"/>
<evidence type="ECO:0000313" key="2">
    <source>
        <dbReference type="EMBL" id="CAG8791697.1"/>
    </source>
</evidence>
<reference evidence="2 3" key="1">
    <citation type="submission" date="2021-06" db="EMBL/GenBank/DDBJ databases">
        <authorList>
            <person name="Kallberg Y."/>
            <person name="Tangrot J."/>
            <person name="Rosling A."/>
        </authorList>
    </citation>
    <scope>NUCLEOTIDE SEQUENCE [LARGE SCALE GENOMIC DNA]</scope>
    <source>
        <strain evidence="2 3">120-4 pot B 10/14</strain>
    </source>
</reference>
<comment type="caution">
    <text evidence="2">The sequence shown here is derived from an EMBL/GenBank/DDBJ whole genome shotgun (WGS) entry which is preliminary data.</text>
</comment>
<sequence length="141" mass="16396">NSQDLNTLIENETTDSKMTNSQEIFHAREYKNEYQCCYNEKTIPKKFSVANNMDPDEILKELKDLTNIKEMLIAQVFPIISVYNLHGGQYAYREHIINFSQDLQEFVTCLPCDSASLDVLVVRHSSTNGTAFRDFNDYRKK</sequence>
<name>A0ABN7VPQ8_GIGMA</name>
<dbReference type="Pfam" id="PF20209">
    <property type="entry name" value="DUF6570"/>
    <property type="match status" value="1"/>
</dbReference>
<feature type="domain" description="DUF6570" evidence="1">
    <location>
        <begin position="41"/>
        <end position="128"/>
    </location>
</feature>